<dbReference type="GO" id="GO:0080120">
    <property type="term" value="P:CAAX-box protein maturation"/>
    <property type="evidence" value="ECO:0007669"/>
    <property type="project" value="UniProtKB-ARBA"/>
</dbReference>
<reference evidence="3" key="1">
    <citation type="submission" date="2019-10" db="EMBL/GenBank/DDBJ databases">
        <title>Draft genome sequence of Panacibacter sp. KCS-6.</title>
        <authorList>
            <person name="Yim K.J."/>
        </authorList>
    </citation>
    <scope>NUCLEOTIDE SEQUENCE</scope>
    <source>
        <strain evidence="3">KCS-6</strain>
    </source>
</reference>
<feature type="transmembrane region" description="Helical" evidence="1">
    <location>
        <begin position="51"/>
        <end position="70"/>
    </location>
</feature>
<dbReference type="InterPro" id="IPR003675">
    <property type="entry name" value="Rce1/LyrA-like_dom"/>
</dbReference>
<feature type="transmembrane region" description="Helical" evidence="1">
    <location>
        <begin position="190"/>
        <end position="217"/>
    </location>
</feature>
<keyword evidence="4" id="KW-1185">Reference proteome</keyword>
<dbReference type="Proteomes" id="UP000598971">
    <property type="component" value="Unassembled WGS sequence"/>
</dbReference>
<dbReference type="GO" id="GO:0004175">
    <property type="term" value="F:endopeptidase activity"/>
    <property type="evidence" value="ECO:0007669"/>
    <property type="project" value="UniProtKB-ARBA"/>
</dbReference>
<feature type="transmembrane region" description="Helical" evidence="1">
    <location>
        <begin position="76"/>
        <end position="95"/>
    </location>
</feature>
<evidence type="ECO:0000259" key="2">
    <source>
        <dbReference type="Pfam" id="PF02517"/>
    </source>
</evidence>
<dbReference type="GO" id="GO:0008237">
    <property type="term" value="F:metallopeptidase activity"/>
    <property type="evidence" value="ECO:0007669"/>
    <property type="project" value="UniProtKB-KW"/>
</dbReference>
<accession>A0A8J8FIH8</accession>
<keyword evidence="3" id="KW-0378">Hydrolase</keyword>
<comment type="caution">
    <text evidence="3">The sequence shown here is derived from an EMBL/GenBank/DDBJ whole genome shotgun (WGS) entry which is preliminary data.</text>
</comment>
<keyword evidence="1" id="KW-1133">Transmembrane helix</keyword>
<proteinExistence type="predicted"/>
<dbReference type="Pfam" id="PF02517">
    <property type="entry name" value="Rce1-like"/>
    <property type="match status" value="1"/>
</dbReference>
<evidence type="ECO:0000313" key="3">
    <source>
        <dbReference type="EMBL" id="NNV57232.1"/>
    </source>
</evidence>
<keyword evidence="1" id="KW-0472">Membrane</keyword>
<gene>
    <name evidence="3" type="ORF">GD597_17300</name>
</gene>
<keyword evidence="1" id="KW-0812">Transmembrane</keyword>
<dbReference type="AlphaFoldDB" id="A0A8J8FIH8"/>
<keyword evidence="3" id="KW-0482">Metalloprotease</keyword>
<organism evidence="3 4">
    <name type="scientific">Limnovirga soli</name>
    <dbReference type="NCBI Taxonomy" id="2656915"/>
    <lineage>
        <taxon>Bacteria</taxon>
        <taxon>Pseudomonadati</taxon>
        <taxon>Bacteroidota</taxon>
        <taxon>Chitinophagia</taxon>
        <taxon>Chitinophagales</taxon>
        <taxon>Chitinophagaceae</taxon>
        <taxon>Limnovirga</taxon>
    </lineage>
</organism>
<dbReference type="EMBL" id="WHPF01000013">
    <property type="protein sequence ID" value="NNV57232.1"/>
    <property type="molecule type" value="Genomic_DNA"/>
</dbReference>
<feature type="transmembrane region" description="Helical" evidence="1">
    <location>
        <begin position="107"/>
        <end position="130"/>
    </location>
</feature>
<feature type="transmembrane region" description="Helical" evidence="1">
    <location>
        <begin position="229"/>
        <end position="249"/>
    </location>
</feature>
<evidence type="ECO:0000256" key="1">
    <source>
        <dbReference type="SAM" id="Phobius"/>
    </source>
</evidence>
<feature type="domain" description="CAAX prenyl protease 2/Lysostaphin resistance protein A-like" evidence="2">
    <location>
        <begin position="156"/>
        <end position="241"/>
    </location>
</feature>
<evidence type="ECO:0000313" key="4">
    <source>
        <dbReference type="Proteomes" id="UP000598971"/>
    </source>
</evidence>
<protein>
    <submittedName>
        <fullName evidence="3">CPBP family intramembrane metalloprotease</fullName>
    </submittedName>
</protein>
<dbReference type="RefSeq" id="WP_171609181.1">
    <property type="nucleotide sequence ID" value="NZ_WHPF01000013.1"/>
</dbReference>
<name>A0A8J8FIH8_9BACT</name>
<keyword evidence="3" id="KW-0645">Protease</keyword>
<feature type="transmembrane region" description="Helical" evidence="1">
    <location>
        <begin position="150"/>
        <end position="169"/>
    </location>
</feature>
<sequence length="255" mass="30003">MPQHDPHQFYCDECDAPVKGHDRYCHKCGASLGEDAEQISIFNNSHLQTAFFFYSIYLFVCLAVKYTNWFNTYDTLFWVEVLLAIVTLLFARSNWKTIRPLLRTNTIRWYLVLGFMLLAVAFSSVINITINQINTSIFRTDINMYYAYRLYQYPVVIMLYSVALVPALFEELAFRGVLYNQLGHILDERLVVIITGFVFAAIHLNFFSLIWLIPFGIFIGNLRRKYQTLWYGMAFHFAFNLTACLFDLYRQGELW</sequence>